<dbReference type="Gene3D" id="3.30.428.10">
    <property type="entry name" value="HIT-like"/>
    <property type="match status" value="1"/>
</dbReference>
<dbReference type="PROSITE" id="PS51084">
    <property type="entry name" value="HIT_2"/>
    <property type="match status" value="1"/>
</dbReference>
<dbReference type="SUPFAM" id="SSF54197">
    <property type="entry name" value="HIT-like"/>
    <property type="match status" value="1"/>
</dbReference>
<dbReference type="RefSeq" id="WP_256615870.1">
    <property type="nucleotide sequence ID" value="NZ_JANIBK010000073.1"/>
</dbReference>
<dbReference type="PIRSF" id="PIRSF000714">
    <property type="entry name" value="HIT"/>
    <property type="match status" value="1"/>
</dbReference>
<comment type="caution">
    <text evidence="1">Lacks conserved residue(s) required for the propagation of feature annotation.</text>
</comment>
<protein>
    <submittedName>
        <fullName evidence="3">HIT domain-containing protein</fullName>
    </submittedName>
</protein>
<evidence type="ECO:0000256" key="1">
    <source>
        <dbReference type="PROSITE-ProRule" id="PRU00464"/>
    </source>
</evidence>
<reference evidence="3 4" key="1">
    <citation type="submission" date="2022-07" db="EMBL/GenBank/DDBJ databases">
        <title>Methylomonas rivi sp. nov., Methylomonas rosea sp. nov., Methylomonas aureus sp. nov. and Methylomonas subterranea sp. nov., four novel methanotrophs isolated from a freshwater creek and the deep terrestrial subsurface.</title>
        <authorList>
            <person name="Abin C."/>
            <person name="Sankaranarayanan K."/>
            <person name="Garner C."/>
            <person name="Sindelar R."/>
            <person name="Kotary K."/>
            <person name="Garner R."/>
            <person name="Barclay S."/>
            <person name="Lawson P."/>
            <person name="Krumholz L."/>
        </authorList>
    </citation>
    <scope>NUCLEOTIDE SEQUENCE [LARGE SCALE GENOMIC DNA]</scope>
    <source>
        <strain evidence="3 4">WSC-6</strain>
    </source>
</reference>
<evidence type="ECO:0000259" key="2">
    <source>
        <dbReference type="PROSITE" id="PS51084"/>
    </source>
</evidence>
<dbReference type="InterPro" id="IPR011146">
    <property type="entry name" value="HIT-like"/>
</dbReference>
<keyword evidence="4" id="KW-1185">Reference proteome</keyword>
<dbReference type="InterPro" id="IPR036265">
    <property type="entry name" value="HIT-like_sf"/>
</dbReference>
<dbReference type="InterPro" id="IPR026026">
    <property type="entry name" value="HIT_Hint"/>
</dbReference>
<proteinExistence type="predicted"/>
<accession>A0ABT1U7E8</accession>
<evidence type="ECO:0000313" key="3">
    <source>
        <dbReference type="EMBL" id="MCQ8129438.1"/>
    </source>
</evidence>
<dbReference type="Pfam" id="PF01230">
    <property type="entry name" value="HIT"/>
    <property type="match status" value="1"/>
</dbReference>
<dbReference type="Proteomes" id="UP001524586">
    <property type="component" value="Unassembled WGS sequence"/>
</dbReference>
<evidence type="ECO:0000313" key="4">
    <source>
        <dbReference type="Proteomes" id="UP001524586"/>
    </source>
</evidence>
<comment type="caution">
    <text evidence="3">The sequence shown here is derived from an EMBL/GenBank/DDBJ whole genome shotgun (WGS) entry which is preliminary data.</text>
</comment>
<feature type="domain" description="HIT" evidence="2">
    <location>
        <begin position="3"/>
        <end position="105"/>
    </location>
</feature>
<sequence>MSFFQLHPRLHQDTFLVGHFALCKILLMNDKQYPWAILVPQRPDIAEIYQLKPGDRQQLLEESCRLAEALVALYHPDKLNIAAIGNLVPQLHLHHVARYRTDIAWPGPVWGKFAASAYTEQEAGIHIARLRESLQGHLIGD</sequence>
<dbReference type="EMBL" id="JANIBK010000073">
    <property type="protein sequence ID" value="MCQ8129438.1"/>
    <property type="molecule type" value="Genomic_DNA"/>
</dbReference>
<gene>
    <name evidence="3" type="ORF">NP596_13325</name>
</gene>
<organism evidence="3 4">
    <name type="scientific">Methylomonas rivi</name>
    <dbReference type="NCBI Taxonomy" id="2952226"/>
    <lineage>
        <taxon>Bacteria</taxon>
        <taxon>Pseudomonadati</taxon>
        <taxon>Pseudomonadota</taxon>
        <taxon>Gammaproteobacteria</taxon>
        <taxon>Methylococcales</taxon>
        <taxon>Methylococcaceae</taxon>
        <taxon>Methylomonas</taxon>
    </lineage>
</organism>
<name>A0ABT1U7E8_9GAMM</name>